<keyword evidence="3" id="KW-1185">Reference proteome</keyword>
<evidence type="ECO:0000313" key="3">
    <source>
        <dbReference type="Proteomes" id="UP001275084"/>
    </source>
</evidence>
<keyword evidence="1" id="KW-1133">Transmembrane helix</keyword>
<dbReference type="Proteomes" id="UP001275084">
    <property type="component" value="Unassembled WGS sequence"/>
</dbReference>
<protein>
    <submittedName>
        <fullName evidence="2">Uncharacterized protein</fullName>
    </submittedName>
</protein>
<dbReference type="AlphaFoldDB" id="A0AAJ0HWR3"/>
<name>A0AAJ0HWR3_9PEZI</name>
<accession>A0AAJ0HWR3</accession>
<reference evidence="2" key="1">
    <citation type="journal article" date="2023" name="Mol. Phylogenet. Evol.">
        <title>Genome-scale phylogeny and comparative genomics of the fungal order Sordariales.</title>
        <authorList>
            <person name="Hensen N."/>
            <person name="Bonometti L."/>
            <person name="Westerberg I."/>
            <person name="Brannstrom I.O."/>
            <person name="Guillou S."/>
            <person name="Cros-Aarteil S."/>
            <person name="Calhoun S."/>
            <person name="Haridas S."/>
            <person name="Kuo A."/>
            <person name="Mondo S."/>
            <person name="Pangilinan J."/>
            <person name="Riley R."/>
            <person name="LaButti K."/>
            <person name="Andreopoulos B."/>
            <person name="Lipzen A."/>
            <person name="Chen C."/>
            <person name="Yan M."/>
            <person name="Daum C."/>
            <person name="Ng V."/>
            <person name="Clum A."/>
            <person name="Steindorff A."/>
            <person name="Ohm R.A."/>
            <person name="Martin F."/>
            <person name="Silar P."/>
            <person name="Natvig D.O."/>
            <person name="Lalanne C."/>
            <person name="Gautier V."/>
            <person name="Ament-Velasquez S.L."/>
            <person name="Kruys A."/>
            <person name="Hutchinson M.I."/>
            <person name="Powell A.J."/>
            <person name="Barry K."/>
            <person name="Miller A.N."/>
            <person name="Grigoriev I.V."/>
            <person name="Debuchy R."/>
            <person name="Gladieux P."/>
            <person name="Hiltunen Thoren M."/>
            <person name="Johannesson H."/>
        </authorList>
    </citation>
    <scope>NUCLEOTIDE SEQUENCE</scope>
    <source>
        <strain evidence="2">CBS 955.72</strain>
    </source>
</reference>
<organism evidence="2 3">
    <name type="scientific">Lasiosphaeria hispida</name>
    <dbReference type="NCBI Taxonomy" id="260671"/>
    <lineage>
        <taxon>Eukaryota</taxon>
        <taxon>Fungi</taxon>
        <taxon>Dikarya</taxon>
        <taxon>Ascomycota</taxon>
        <taxon>Pezizomycotina</taxon>
        <taxon>Sordariomycetes</taxon>
        <taxon>Sordariomycetidae</taxon>
        <taxon>Sordariales</taxon>
        <taxon>Lasiosphaeriaceae</taxon>
        <taxon>Lasiosphaeria</taxon>
    </lineage>
</organism>
<feature type="transmembrane region" description="Helical" evidence="1">
    <location>
        <begin position="50"/>
        <end position="70"/>
    </location>
</feature>
<keyword evidence="1" id="KW-0472">Membrane</keyword>
<evidence type="ECO:0000313" key="2">
    <source>
        <dbReference type="EMBL" id="KAK3364327.1"/>
    </source>
</evidence>
<keyword evidence="1" id="KW-0812">Transmembrane</keyword>
<evidence type="ECO:0000256" key="1">
    <source>
        <dbReference type="SAM" id="Phobius"/>
    </source>
</evidence>
<proteinExistence type="predicted"/>
<dbReference type="EMBL" id="JAUIQD010000001">
    <property type="protein sequence ID" value="KAK3364327.1"/>
    <property type="molecule type" value="Genomic_DNA"/>
</dbReference>
<gene>
    <name evidence="2" type="ORF">B0T25DRAFT_529793</name>
</gene>
<reference evidence="2" key="2">
    <citation type="submission" date="2023-06" db="EMBL/GenBank/DDBJ databases">
        <authorList>
            <consortium name="Lawrence Berkeley National Laboratory"/>
            <person name="Haridas S."/>
            <person name="Hensen N."/>
            <person name="Bonometti L."/>
            <person name="Westerberg I."/>
            <person name="Brannstrom I.O."/>
            <person name="Guillou S."/>
            <person name="Cros-Aarteil S."/>
            <person name="Calhoun S."/>
            <person name="Kuo A."/>
            <person name="Mondo S."/>
            <person name="Pangilinan J."/>
            <person name="Riley R."/>
            <person name="Labutti K."/>
            <person name="Andreopoulos B."/>
            <person name="Lipzen A."/>
            <person name="Chen C."/>
            <person name="Yanf M."/>
            <person name="Daum C."/>
            <person name="Ng V."/>
            <person name="Clum A."/>
            <person name="Steindorff A."/>
            <person name="Ohm R."/>
            <person name="Martin F."/>
            <person name="Silar P."/>
            <person name="Natvig D."/>
            <person name="Lalanne C."/>
            <person name="Gautier V."/>
            <person name="Ament-Velasquez S.L."/>
            <person name="Kruys A."/>
            <person name="Hutchinson M.I."/>
            <person name="Powell A.J."/>
            <person name="Barry K."/>
            <person name="Miller A.N."/>
            <person name="Grigoriev I.V."/>
            <person name="Debuchy R."/>
            <person name="Gladieux P."/>
            <person name="Thoren M.H."/>
            <person name="Johannesson H."/>
        </authorList>
    </citation>
    <scope>NUCLEOTIDE SEQUENCE</scope>
    <source>
        <strain evidence="2">CBS 955.72</strain>
    </source>
</reference>
<comment type="caution">
    <text evidence="2">The sequence shown here is derived from an EMBL/GenBank/DDBJ whole genome shotgun (WGS) entry which is preliminary data.</text>
</comment>
<sequence length="290" mass="31083">MGKAAVELRRLRIGHIGKAAVELRRLLLLPGMSRLGLHARQRRVGDVGKLVVAGGTFCLLLGMLVLLLLGTSRLLGHRPLPLHGDIEAPIHSSMLRIVRFSLRDSPALRTPIHMVPWVCGRPKFCPRDSNLCTGIGRGRPRHLVAGCRTRHPLLGFVLFLQRDIEPFCGPLDWNELGLQDLEVAVAQLPLVCSAMEGAIDAIDITDARLSAKLGPSKGRGSGGSGRWRYDCRNDVSCVALLGVGMRRLVTGARRKRTGGASKAYCFRGAGVGVASSGSKSSKTPPSSAGV</sequence>